<dbReference type="GO" id="GO:0008234">
    <property type="term" value="F:cysteine-type peptidase activity"/>
    <property type="evidence" value="ECO:0007669"/>
    <property type="project" value="InterPro"/>
</dbReference>
<gene>
    <name evidence="8" type="ORF">CK203_086932</name>
</gene>
<feature type="compositionally biased region" description="Basic and acidic residues" evidence="4">
    <location>
        <begin position="638"/>
        <end position="659"/>
    </location>
</feature>
<dbReference type="InterPro" id="IPR018289">
    <property type="entry name" value="MULE_transposase_dom"/>
</dbReference>
<sequence>MMGNGNTWVEEAKMHYTLKFNPRVIQDLEDEDDLDNVVSHSDDFANVYLVDLPYVEAIETNILNTELAIGGPPAPFPSSNASCDAIPNTMMLSKGFVSRCADSGRFEYKYKKNYPTHMSVKCSVEGCPWKITAHAVEGNVILRVHTYQVNHNHITHDECSSKVKDFERDHGVQLTYNQAWHLKEKAKERIYGAPRESYTFVPWLCHRLREINPDTIAEYISHEGHFMQLFIAHAFSIQGFIKGCRPVLAIDSCHLSGPYKGALLSVIAYDANDGMFPLALGVVSSENYEDWYWFLEKLKGVLDGKLSSFLNKQNIRGKKWKEDVLLLLDSNAYARLEIDYKEAFEKLVRFNDNLESFNAWLRDERHQTIYTLLLMHMDKLVAMLDTYMRGTQKWKSVVGPKTEEKLMSNIMRLPVDKLEVVRDLQSGGLLNLNCKEIRHNICLWLIDHFNVGFRRIDISSDKSYDLTAADVGLVFGLPTSERILQIASTPSEHPFGTPNTCEERLLNLPVDEEFRRCFLYYACQFVVDQLVEGIRRFKQRNSVWVHGCILFLQFHYVIKFKIPSIHVPVTVPLLSAWSDELIKERLAAEISQFGSFEHGEGIQHQLGIMRGLMHTLDGRKERSRPSPAVGHSSYAAHEFPEPEPHSDYGGDDMASHGTEDIPDTTNSASISYRKELVSMHDTSLNRGNLASFQEDSWIGNHVVDAYCRMLQFDDISRTKLFLLPYIVEMVMRSNAKHLTHDAVIGRFKPYLYPLDVSYQNVNELLDSRPRRRRSCMCGIQQIWPRLFYGLLPIRKQMVDVDLKMFHFVMPDIPSQPNDNDCGVFVMKFMDNWLNGGLSKSIDVVHRPEIDQLPTGKVYPVNRFINHLPVDLCYRTCTKPGFEPIIDWNKFGQGVHHGQGNKQPLGERESMLSALQPYGQPVEVIRSTGYSTGRAHLRPVDLICPNHIFPYNNGLVFII</sequence>
<name>A0A438FIW4_VITVI</name>
<dbReference type="Pfam" id="PF02902">
    <property type="entry name" value="Peptidase_C48"/>
    <property type="match status" value="1"/>
</dbReference>
<dbReference type="Pfam" id="PF03108">
    <property type="entry name" value="DBD_Tnp_Mut"/>
    <property type="match status" value="1"/>
</dbReference>
<keyword evidence="2" id="KW-0645">Protease</keyword>
<evidence type="ECO:0000256" key="3">
    <source>
        <dbReference type="ARBA" id="ARBA00022801"/>
    </source>
</evidence>
<evidence type="ECO:0000256" key="2">
    <source>
        <dbReference type="ARBA" id="ARBA00022670"/>
    </source>
</evidence>
<feature type="domain" description="Transposase MuDR plant" evidence="6">
    <location>
        <begin position="97"/>
        <end position="140"/>
    </location>
</feature>
<dbReference type="EMBL" id="QGNW01000873">
    <property type="protein sequence ID" value="RVW59939.1"/>
    <property type="molecule type" value="Genomic_DNA"/>
</dbReference>
<dbReference type="InterPro" id="IPR003653">
    <property type="entry name" value="Peptidase_C48_C"/>
</dbReference>
<feature type="domain" description="Ubiquitin-like protease family profile" evidence="5">
    <location>
        <begin position="787"/>
        <end position="836"/>
    </location>
</feature>
<comment type="caution">
    <text evidence="8">The sequence shown here is derived from an EMBL/GenBank/DDBJ whole genome shotgun (WGS) entry which is preliminary data.</text>
</comment>
<evidence type="ECO:0000313" key="9">
    <source>
        <dbReference type="Proteomes" id="UP000288805"/>
    </source>
</evidence>
<dbReference type="AlphaFoldDB" id="A0A438FIW4"/>
<comment type="similarity">
    <text evidence="1">Belongs to the peptidase C48 family.</text>
</comment>
<dbReference type="PANTHER" id="PTHR31973">
    <property type="entry name" value="POLYPROTEIN, PUTATIVE-RELATED"/>
    <property type="match status" value="1"/>
</dbReference>
<evidence type="ECO:0000256" key="1">
    <source>
        <dbReference type="ARBA" id="ARBA00005234"/>
    </source>
</evidence>
<evidence type="ECO:0000259" key="5">
    <source>
        <dbReference type="Pfam" id="PF02902"/>
    </source>
</evidence>
<dbReference type="SUPFAM" id="SSF54001">
    <property type="entry name" value="Cysteine proteinases"/>
    <property type="match status" value="1"/>
</dbReference>
<reference evidence="8 9" key="1">
    <citation type="journal article" date="2018" name="PLoS Genet.">
        <title>Population sequencing reveals clonal diversity and ancestral inbreeding in the grapevine cultivar Chardonnay.</title>
        <authorList>
            <person name="Roach M.J."/>
            <person name="Johnson D.L."/>
            <person name="Bohlmann J."/>
            <person name="van Vuuren H.J."/>
            <person name="Jones S.J."/>
            <person name="Pretorius I.S."/>
            <person name="Schmidt S.A."/>
            <person name="Borneman A.R."/>
        </authorList>
    </citation>
    <scope>NUCLEOTIDE SEQUENCE [LARGE SCALE GENOMIC DNA]</scope>
    <source>
        <strain evidence="9">cv. Chardonnay</strain>
        <tissue evidence="8">Leaf</tissue>
    </source>
</reference>
<accession>A0A438FIW4</accession>
<evidence type="ECO:0000259" key="7">
    <source>
        <dbReference type="Pfam" id="PF10551"/>
    </source>
</evidence>
<proteinExistence type="inferred from homology"/>
<dbReference type="InterPro" id="IPR004332">
    <property type="entry name" value="Transposase_MuDR"/>
</dbReference>
<keyword evidence="3" id="KW-0378">Hydrolase</keyword>
<dbReference type="PANTHER" id="PTHR31973:SF187">
    <property type="entry name" value="MUTATOR TRANSPOSASE MUDRA PROTEIN"/>
    <property type="match status" value="1"/>
</dbReference>
<organism evidence="8 9">
    <name type="scientific">Vitis vinifera</name>
    <name type="common">Grape</name>
    <dbReference type="NCBI Taxonomy" id="29760"/>
    <lineage>
        <taxon>Eukaryota</taxon>
        <taxon>Viridiplantae</taxon>
        <taxon>Streptophyta</taxon>
        <taxon>Embryophyta</taxon>
        <taxon>Tracheophyta</taxon>
        <taxon>Spermatophyta</taxon>
        <taxon>Magnoliopsida</taxon>
        <taxon>eudicotyledons</taxon>
        <taxon>Gunneridae</taxon>
        <taxon>Pentapetalae</taxon>
        <taxon>rosids</taxon>
        <taxon>Vitales</taxon>
        <taxon>Vitaceae</taxon>
        <taxon>Viteae</taxon>
        <taxon>Vitis</taxon>
    </lineage>
</organism>
<dbReference type="InterPro" id="IPR038765">
    <property type="entry name" value="Papain-like_cys_pep_sf"/>
</dbReference>
<dbReference type="Proteomes" id="UP000288805">
    <property type="component" value="Unassembled WGS sequence"/>
</dbReference>
<feature type="region of interest" description="Disordered" evidence="4">
    <location>
        <begin position="619"/>
        <end position="664"/>
    </location>
</feature>
<protein>
    <recommendedName>
        <fullName evidence="10">Ubiquitin-like protease family profile domain-containing protein</fullName>
    </recommendedName>
</protein>
<evidence type="ECO:0008006" key="10">
    <source>
        <dbReference type="Google" id="ProtNLM"/>
    </source>
</evidence>
<dbReference type="Pfam" id="PF10551">
    <property type="entry name" value="MULE"/>
    <property type="match status" value="1"/>
</dbReference>
<evidence type="ECO:0000259" key="6">
    <source>
        <dbReference type="Pfam" id="PF03108"/>
    </source>
</evidence>
<evidence type="ECO:0000313" key="8">
    <source>
        <dbReference type="EMBL" id="RVW59939.1"/>
    </source>
</evidence>
<dbReference type="Gene3D" id="3.40.395.10">
    <property type="entry name" value="Adenoviral Proteinase, Chain A"/>
    <property type="match status" value="1"/>
</dbReference>
<evidence type="ECO:0000256" key="4">
    <source>
        <dbReference type="SAM" id="MobiDB-lite"/>
    </source>
</evidence>
<dbReference type="GO" id="GO:0006508">
    <property type="term" value="P:proteolysis"/>
    <property type="evidence" value="ECO:0007669"/>
    <property type="project" value="UniProtKB-KW"/>
</dbReference>
<feature type="domain" description="MULE transposase" evidence="7">
    <location>
        <begin position="247"/>
        <end position="301"/>
    </location>
</feature>